<gene>
    <name evidence="4" type="ORF">AVDCRST_MAG70-177</name>
</gene>
<dbReference type="SUPFAM" id="SSF50939">
    <property type="entry name" value="Sialidases"/>
    <property type="match status" value="2"/>
</dbReference>
<evidence type="ECO:0000256" key="1">
    <source>
        <dbReference type="ARBA" id="ARBA00022737"/>
    </source>
</evidence>
<protein>
    <submittedName>
        <fullName evidence="4">GH74</fullName>
    </submittedName>
</protein>
<dbReference type="AlphaFoldDB" id="A0A6J4U6T8"/>
<proteinExistence type="predicted"/>
<dbReference type="CDD" id="cd15482">
    <property type="entry name" value="Sialidase_non-viral"/>
    <property type="match status" value="2"/>
</dbReference>
<dbReference type="GO" id="GO:0010411">
    <property type="term" value="P:xyloglucan metabolic process"/>
    <property type="evidence" value="ECO:0007669"/>
    <property type="project" value="TreeGrafter"/>
</dbReference>
<dbReference type="EMBL" id="CADCWH010000029">
    <property type="protein sequence ID" value="CAA9541909.1"/>
    <property type="molecule type" value="Genomic_DNA"/>
</dbReference>
<dbReference type="Gene3D" id="2.130.10.10">
    <property type="entry name" value="YVTN repeat-like/Quinoprotein amine dehydrogenase"/>
    <property type="match status" value="4"/>
</dbReference>
<dbReference type="InterPro" id="IPR036278">
    <property type="entry name" value="Sialidase_sf"/>
</dbReference>
<dbReference type="Pfam" id="PF15902">
    <property type="entry name" value="Sortilin-Vps10"/>
    <property type="match status" value="1"/>
</dbReference>
<dbReference type="PANTHER" id="PTHR43739">
    <property type="entry name" value="XYLOGLUCANASE (EUROFUNG)"/>
    <property type="match status" value="1"/>
</dbReference>
<accession>A0A6J4U6T8</accession>
<dbReference type="PANTHER" id="PTHR43739:SF5">
    <property type="entry name" value="EXO-ALPHA-SIALIDASE"/>
    <property type="match status" value="1"/>
</dbReference>
<sequence>MFDNQRLDGLARWRCIGPFRGGRVVAVAGSYEDPATFYFGAVAGGVWKTTDAGTYWRCVSDGYFATSSVGALAVAPSDSNVIYAGMGETTIRIDVSHGDGVYKSTDAGRSWTHLGLAETRHIGKVRVHPHDPDTVWVAALGHAFGKNEERGVYKSTDGGQTWRKTLYVSDGAGAVDLSLDERNPRILYATIWQANRGFWEINSGGPDSSLWRSLDGGETWQDISRHPGLPAGTLGKMGVSASPARSGRVWCLIEHTTEGGLYRSDDHGDTWAKVSDDQNLVSRAWYYIHVTADPGDPETVWVNNLDFWKSTDGGKTFVEIGTPHGDNHDLWIDPANPDRMIQANDGGANVSHNGGITFSTIYNQPTAQLYHIATDRREPYWVYGTQQDNTSIATPSRVTHAAIRWADSQITGSGESGYIVVKPDDDDIVYVGAIGSSPGGGNALQRYDWKTDQIRLITTWPESMSGVGASEYRQRFAWTYPIVVSPHDSNTLYVGGERVLKSTDEGQSWVPISPDLTRADPETLKPTGGPVNKDAIGAETYATVFSLIESPHEAGVFWAGSDDGLVHLSRDGGATWDNVTPPAFPDWTMVVGIEPSPTDPATVYLAGTRYKLDDYAPYLYVTRDYGATWSRIDRGIREDDFTRVIRADPEQPGLLYCGTETGLYVSFDDGANWEPFQANLPVCPVHDLIVRGTDLIAGTHGRSIWILDDLGPLRAVAAGLPDGEVALVAPRETKRFLPGIGWNTDVAASTNYLSSRGGGYLPVTTAEGEVVRTYLDAGENPPNGVILTYRLTEVPEEPIRLRITDAAGTEVRTFTSRLADDPDKAKERRLPATAGWNRFVWDMRWAPVTKIAGTDPASEKTIDGPIVAPGEFTLTLTSGGQEWTETVRIVPPTNRTASVADLAAQGDLLRRIHVQLDRTASTINRMRDLRAQLDGWATRTKPAESEDGAGGIAEAATALRDRVLEIEKTLQVPDLRPGWADNLNAGTRLFDKLAGLPPAVALGDYRPTDAAQEVFTDLTARIEAEIARFDALVADDLPTFNDRVRKDIGAVHVAPATG</sequence>
<evidence type="ECO:0000313" key="4">
    <source>
        <dbReference type="EMBL" id="CAA9541909.1"/>
    </source>
</evidence>
<evidence type="ECO:0000259" key="3">
    <source>
        <dbReference type="Pfam" id="PF15902"/>
    </source>
</evidence>
<reference evidence="4" key="1">
    <citation type="submission" date="2020-02" db="EMBL/GenBank/DDBJ databases">
        <authorList>
            <person name="Meier V. D."/>
        </authorList>
    </citation>
    <scope>NUCLEOTIDE SEQUENCE</scope>
    <source>
        <strain evidence="4">AVDCRST_MAG70</strain>
    </source>
</reference>
<organism evidence="4">
    <name type="scientific">uncultured Thermomicrobiales bacterium</name>
    <dbReference type="NCBI Taxonomy" id="1645740"/>
    <lineage>
        <taxon>Bacteria</taxon>
        <taxon>Pseudomonadati</taxon>
        <taxon>Thermomicrobiota</taxon>
        <taxon>Thermomicrobia</taxon>
        <taxon>Thermomicrobiales</taxon>
        <taxon>environmental samples</taxon>
    </lineage>
</organism>
<dbReference type="InterPro" id="IPR031778">
    <property type="entry name" value="Sortilin_N"/>
</dbReference>
<dbReference type="InterPro" id="IPR015943">
    <property type="entry name" value="WD40/YVTN_repeat-like_dom_sf"/>
</dbReference>
<feature type="domain" description="Sortilin N-terminal" evidence="3">
    <location>
        <begin position="101"/>
        <end position="226"/>
    </location>
</feature>
<feature type="region of interest" description="Disordered" evidence="2">
    <location>
        <begin position="510"/>
        <end position="531"/>
    </location>
</feature>
<dbReference type="InterPro" id="IPR052025">
    <property type="entry name" value="Xyloglucanase_GH74"/>
</dbReference>
<evidence type="ECO:0000256" key="2">
    <source>
        <dbReference type="SAM" id="MobiDB-lite"/>
    </source>
</evidence>
<keyword evidence="1" id="KW-0677">Repeat</keyword>
<name>A0A6J4U6T8_9BACT</name>